<dbReference type="AlphaFoldDB" id="F4QGK8"/>
<keyword evidence="2" id="KW-1185">Reference proteome</keyword>
<dbReference type="EMBL" id="GL883077">
    <property type="protein sequence ID" value="EGF93689.1"/>
    <property type="molecule type" value="Genomic_DNA"/>
</dbReference>
<accession>F4QGK8</accession>
<reference evidence="2" key="1">
    <citation type="submission" date="2011-03" db="EMBL/GenBank/DDBJ databases">
        <title>Draft genome sequence of Brevundimonas diminuta.</title>
        <authorList>
            <person name="Brown P.J.B."/>
            <person name="Buechlein A."/>
            <person name="Hemmerich C."/>
            <person name="Brun Y.V."/>
        </authorList>
    </citation>
    <scope>NUCLEOTIDE SEQUENCE [LARGE SCALE GENOMIC DNA]</scope>
    <source>
        <strain evidence="2">C19</strain>
    </source>
</reference>
<protein>
    <submittedName>
        <fullName evidence="1">Uncharacterized protein</fullName>
    </submittedName>
</protein>
<evidence type="ECO:0000313" key="1">
    <source>
        <dbReference type="EMBL" id="EGF93689.1"/>
    </source>
</evidence>
<evidence type="ECO:0000313" key="2">
    <source>
        <dbReference type="Proteomes" id="UP000006512"/>
    </source>
</evidence>
<organism evidence="1 2">
    <name type="scientific">Asticcacaulis biprosthecium C19</name>
    <dbReference type="NCBI Taxonomy" id="715226"/>
    <lineage>
        <taxon>Bacteria</taxon>
        <taxon>Pseudomonadati</taxon>
        <taxon>Pseudomonadota</taxon>
        <taxon>Alphaproteobacteria</taxon>
        <taxon>Caulobacterales</taxon>
        <taxon>Caulobacteraceae</taxon>
        <taxon>Asticcacaulis</taxon>
    </lineage>
</organism>
<name>F4QGK8_9CAUL</name>
<dbReference type="Proteomes" id="UP000006512">
    <property type="component" value="Unassembled WGS sequence"/>
</dbReference>
<sequence>MHVYEFIRGLLRGFRSLWETAFPPAGNPLLRDPFCARLRSEIAEARRRHKPVRHLKAQLEARVDEILGEKGRS</sequence>
<gene>
    <name evidence="1" type="ORF">ABI_21310</name>
</gene>
<dbReference type="HOGENOM" id="CLU_2696555_0_0_5"/>
<proteinExistence type="predicted"/>
<dbReference type="STRING" id="715226.ABI_21310"/>